<evidence type="ECO:0000256" key="12">
    <source>
        <dbReference type="RuleBase" id="RU362049"/>
    </source>
</evidence>
<feature type="domain" description="FAD-dependent oxidoreductase 2 FAD-binding" evidence="13">
    <location>
        <begin position="5"/>
        <end position="387"/>
    </location>
</feature>
<protein>
    <recommendedName>
        <fullName evidence="4 10">L-aspartate oxidase</fullName>
        <ecNumber evidence="4 10">1.4.3.16</ecNumber>
    </recommendedName>
</protein>
<dbReference type="InterPro" id="IPR015939">
    <property type="entry name" value="Fum_Rdtase/Succ_DH_flav-like_C"/>
</dbReference>
<keyword evidence="6 12" id="KW-0662">Pyridine nucleotide biosynthesis</keyword>
<comment type="catalytic activity">
    <reaction evidence="9">
        <text>L-aspartate + O2 = iminosuccinate + H2O2</text>
        <dbReference type="Rhea" id="RHEA:25876"/>
        <dbReference type="ChEBI" id="CHEBI:15379"/>
        <dbReference type="ChEBI" id="CHEBI:16240"/>
        <dbReference type="ChEBI" id="CHEBI:29991"/>
        <dbReference type="ChEBI" id="CHEBI:77875"/>
        <dbReference type="EC" id="1.4.3.16"/>
    </reaction>
    <physiologicalReaction direction="left-to-right" evidence="9">
        <dbReference type="Rhea" id="RHEA:25877"/>
    </physiologicalReaction>
</comment>
<dbReference type="InterPro" id="IPR005288">
    <property type="entry name" value="NadB"/>
</dbReference>
<evidence type="ECO:0000259" key="13">
    <source>
        <dbReference type="Pfam" id="PF00890"/>
    </source>
</evidence>
<dbReference type="InterPro" id="IPR003953">
    <property type="entry name" value="FAD-dep_OxRdtase_2_FAD-bd"/>
</dbReference>
<evidence type="ECO:0000256" key="6">
    <source>
        <dbReference type="ARBA" id="ARBA00022642"/>
    </source>
</evidence>
<dbReference type="RefSeq" id="WP_267927435.1">
    <property type="nucleotide sequence ID" value="NZ_AP024233.1"/>
</dbReference>
<dbReference type="Gene3D" id="1.20.58.100">
    <property type="entry name" value="Fumarate reductase/succinate dehydrogenase flavoprotein-like, C-terminal domain"/>
    <property type="match status" value="1"/>
</dbReference>
<proteinExistence type="inferred from homology"/>
<keyword evidence="8 12" id="KW-0560">Oxidoreductase</keyword>
<dbReference type="PANTHER" id="PTHR42716">
    <property type="entry name" value="L-ASPARTATE OXIDASE"/>
    <property type="match status" value="1"/>
</dbReference>
<comment type="similarity">
    <text evidence="3 12">Belongs to the FAD-dependent oxidoreductase 2 family. NadB subfamily.</text>
</comment>
<dbReference type="Pfam" id="PF00890">
    <property type="entry name" value="FAD_binding_2"/>
    <property type="match status" value="1"/>
</dbReference>
<evidence type="ECO:0000256" key="3">
    <source>
        <dbReference type="ARBA" id="ARBA00008562"/>
    </source>
</evidence>
<evidence type="ECO:0000256" key="1">
    <source>
        <dbReference type="ARBA" id="ARBA00001974"/>
    </source>
</evidence>
<dbReference type="Gene3D" id="3.50.50.60">
    <property type="entry name" value="FAD/NAD(P)-binding domain"/>
    <property type="match status" value="1"/>
</dbReference>
<reference evidence="15" key="1">
    <citation type="submission" date="2020-12" db="EMBL/GenBank/DDBJ databases">
        <title>Desulfobium dissulfuricans gen. nov., sp. nov., a novel mesophilic, sulfate-reducing bacterium isolated from a deep-sea hydrothermal vent.</title>
        <authorList>
            <person name="Hashimoto Y."/>
            <person name="Tame A."/>
            <person name="Sawayama S."/>
            <person name="Miyazaki J."/>
            <person name="Takai K."/>
            <person name="Nakagawa S."/>
        </authorList>
    </citation>
    <scope>NUCLEOTIDE SEQUENCE</scope>
    <source>
        <strain evidence="15">GF1</strain>
    </source>
</reference>
<accession>A0A915UBH4</accession>
<evidence type="ECO:0000256" key="9">
    <source>
        <dbReference type="ARBA" id="ARBA00048305"/>
    </source>
</evidence>
<gene>
    <name evidence="15" type="primary">nadB</name>
    <name evidence="15" type="ORF">GF1_30910</name>
</gene>
<evidence type="ECO:0000256" key="2">
    <source>
        <dbReference type="ARBA" id="ARBA00004950"/>
    </source>
</evidence>
<feature type="active site" description="Proton acceptor" evidence="11">
    <location>
        <position position="285"/>
    </location>
</feature>
<dbReference type="PANTHER" id="PTHR42716:SF2">
    <property type="entry name" value="L-ASPARTATE OXIDASE, CHLOROPLASTIC"/>
    <property type="match status" value="1"/>
</dbReference>
<evidence type="ECO:0000256" key="5">
    <source>
        <dbReference type="ARBA" id="ARBA00022630"/>
    </source>
</evidence>
<dbReference type="SUPFAM" id="SSF56425">
    <property type="entry name" value="Succinate dehydrogenase/fumarate reductase flavoprotein, catalytic domain"/>
    <property type="match status" value="1"/>
</dbReference>
<dbReference type="PRINTS" id="PR00368">
    <property type="entry name" value="FADPNR"/>
</dbReference>
<comment type="function">
    <text evidence="12">Catalyzes the oxidation of L-aspartate to iminoaspartate.</text>
</comment>
<dbReference type="Proteomes" id="UP001063350">
    <property type="component" value="Chromosome"/>
</dbReference>
<dbReference type="GO" id="GO:0008734">
    <property type="term" value="F:L-aspartate oxidase activity"/>
    <property type="evidence" value="ECO:0007669"/>
    <property type="project" value="UniProtKB-UniRule"/>
</dbReference>
<comment type="pathway">
    <text evidence="2 12">Cofactor biosynthesis; NAD(+) biosynthesis; iminoaspartate from L-aspartate (oxidase route): step 1/1.</text>
</comment>
<dbReference type="AlphaFoldDB" id="A0A915UBH4"/>
<evidence type="ECO:0000313" key="16">
    <source>
        <dbReference type="Proteomes" id="UP001063350"/>
    </source>
</evidence>
<dbReference type="InterPro" id="IPR036188">
    <property type="entry name" value="FAD/NAD-bd_sf"/>
</dbReference>
<dbReference type="Pfam" id="PF02910">
    <property type="entry name" value="Succ_DH_flav_C"/>
    <property type="match status" value="1"/>
</dbReference>
<dbReference type="KEGG" id="ddu:GF1_30910"/>
<sequence>MYRADVLVIGSGVAGLSFALKVADRCRVTLITKKARADTATNLAQGGVAAVLSGVDSTELHVADTMRSGDGLCNEEVVRLVVEEGPERVRELVDFGVAFQKGEGGEEFDLGMEGGHSARRVAHAFDLTGREIERALLTRVEENPNIQVLEDHLAIDLLLESKAKGQSADGRDRCLGAYVLNRCTMEVETWQAAVTVLCTGGCGKVYLYTTNPDIATGDGLAMAYRAGAEVANLEFVQFHPTCFFNRRAKNFLISEAVRGEGGILINEKGEPFMHRYDARGDLATRDAVARGIDAEMKASGADCVYLDISHKPADFVRERFPTIYATCKKYGVDITREPIPVVPAAHYMCGGVRVDVWGRTTVDNLLALGEVACTGLHGANRLASNSLLEAVVFAHRSALWLRDQWENIVGKGGEVQVADWRTGKARSIEENVLISHNWDQIRRLMWNYVGIVRREKRLKLVRRRLGPILEEIQEHFHDYLLTPDLVELRNIAVVAELIIRCAGRRKESRGLHYMVDYPERDDFHFRQDTVLQRERDGEGWW</sequence>
<organism evidence="15 16">
    <name type="scientific">Desulfolithobacter dissulfuricans</name>
    <dbReference type="NCBI Taxonomy" id="2795293"/>
    <lineage>
        <taxon>Bacteria</taxon>
        <taxon>Pseudomonadati</taxon>
        <taxon>Thermodesulfobacteriota</taxon>
        <taxon>Desulfobulbia</taxon>
        <taxon>Desulfobulbales</taxon>
        <taxon>Desulfobulbaceae</taxon>
        <taxon>Desulfolithobacter</taxon>
    </lineage>
</organism>
<dbReference type="SUPFAM" id="SSF51905">
    <property type="entry name" value="FAD/NAD(P)-binding domain"/>
    <property type="match status" value="1"/>
</dbReference>
<dbReference type="SUPFAM" id="SSF46977">
    <property type="entry name" value="Succinate dehydrogenase/fumarate reductase flavoprotein C-terminal domain"/>
    <property type="match status" value="1"/>
</dbReference>
<keyword evidence="16" id="KW-1185">Reference proteome</keyword>
<dbReference type="EMBL" id="AP024233">
    <property type="protein sequence ID" value="BCO10715.1"/>
    <property type="molecule type" value="Genomic_DNA"/>
</dbReference>
<dbReference type="GO" id="GO:0034628">
    <property type="term" value="P:'de novo' NAD+ biosynthetic process from L-aspartate"/>
    <property type="evidence" value="ECO:0007669"/>
    <property type="project" value="TreeGrafter"/>
</dbReference>
<dbReference type="GO" id="GO:0005737">
    <property type="term" value="C:cytoplasm"/>
    <property type="evidence" value="ECO:0007669"/>
    <property type="project" value="UniProtKB-SubCell"/>
</dbReference>
<evidence type="ECO:0000256" key="4">
    <source>
        <dbReference type="ARBA" id="ARBA00012173"/>
    </source>
</evidence>
<dbReference type="PIRSF" id="PIRSF000171">
    <property type="entry name" value="SDHA_APRA_LASPO"/>
    <property type="match status" value="1"/>
</dbReference>
<keyword evidence="7 12" id="KW-0274">FAD</keyword>
<dbReference type="NCBIfam" id="NF006567">
    <property type="entry name" value="PRK09077.1"/>
    <property type="match status" value="1"/>
</dbReference>
<keyword evidence="5 12" id="KW-0285">Flavoprotein</keyword>
<evidence type="ECO:0000256" key="8">
    <source>
        <dbReference type="ARBA" id="ARBA00023002"/>
    </source>
</evidence>
<dbReference type="InterPro" id="IPR027477">
    <property type="entry name" value="Succ_DH/fumarate_Rdtase_cat_sf"/>
</dbReference>
<name>A0A915UBH4_9BACT</name>
<evidence type="ECO:0000256" key="10">
    <source>
        <dbReference type="NCBIfam" id="TIGR00551"/>
    </source>
</evidence>
<dbReference type="FunFam" id="3.90.700.10:FF:000002">
    <property type="entry name" value="L-aspartate oxidase"/>
    <property type="match status" value="1"/>
</dbReference>
<dbReference type="InterPro" id="IPR037099">
    <property type="entry name" value="Fum_R/Succ_DH_flav-like_C_sf"/>
</dbReference>
<evidence type="ECO:0000259" key="14">
    <source>
        <dbReference type="Pfam" id="PF02910"/>
    </source>
</evidence>
<evidence type="ECO:0000256" key="11">
    <source>
        <dbReference type="PIRSR" id="PIRSR000171-1"/>
    </source>
</evidence>
<dbReference type="Gene3D" id="3.90.700.10">
    <property type="entry name" value="Succinate dehydrogenase/fumarate reductase flavoprotein, catalytic domain"/>
    <property type="match status" value="1"/>
</dbReference>
<dbReference type="NCBIfam" id="TIGR00551">
    <property type="entry name" value="nadB"/>
    <property type="match status" value="1"/>
</dbReference>
<evidence type="ECO:0000256" key="7">
    <source>
        <dbReference type="ARBA" id="ARBA00022827"/>
    </source>
</evidence>
<comment type="cofactor">
    <cofactor evidence="1 12">
        <name>FAD</name>
        <dbReference type="ChEBI" id="CHEBI:57692"/>
    </cofactor>
</comment>
<dbReference type="EC" id="1.4.3.16" evidence="4 10"/>
<dbReference type="FunFam" id="1.20.58.100:FF:000002">
    <property type="entry name" value="L-aspartate oxidase"/>
    <property type="match status" value="1"/>
</dbReference>
<feature type="domain" description="Fumarate reductase/succinate dehydrogenase flavoprotein-like C-terminal" evidence="14">
    <location>
        <begin position="440"/>
        <end position="535"/>
    </location>
</feature>
<comment type="subcellular location">
    <subcellularLocation>
        <location evidence="12">Cytoplasm</location>
    </subcellularLocation>
</comment>
<evidence type="ECO:0000313" key="15">
    <source>
        <dbReference type="EMBL" id="BCO10715.1"/>
    </source>
</evidence>